<organism evidence="2 3">
    <name type="scientific">Chiloscyllium punctatum</name>
    <name type="common">Brownbanded bambooshark</name>
    <name type="synonym">Hemiscyllium punctatum</name>
    <dbReference type="NCBI Taxonomy" id="137246"/>
    <lineage>
        <taxon>Eukaryota</taxon>
        <taxon>Metazoa</taxon>
        <taxon>Chordata</taxon>
        <taxon>Craniata</taxon>
        <taxon>Vertebrata</taxon>
        <taxon>Chondrichthyes</taxon>
        <taxon>Elasmobranchii</taxon>
        <taxon>Galeomorphii</taxon>
        <taxon>Galeoidea</taxon>
        <taxon>Orectolobiformes</taxon>
        <taxon>Hemiscylliidae</taxon>
        <taxon>Chiloscyllium</taxon>
    </lineage>
</organism>
<dbReference type="STRING" id="137246.A0A401TJ33"/>
<protein>
    <submittedName>
        <fullName evidence="2">Uncharacterized protein</fullName>
    </submittedName>
</protein>
<dbReference type="Proteomes" id="UP000287033">
    <property type="component" value="Unassembled WGS sequence"/>
</dbReference>
<keyword evidence="3" id="KW-1185">Reference proteome</keyword>
<feature type="region of interest" description="Disordered" evidence="1">
    <location>
        <begin position="81"/>
        <end position="173"/>
    </location>
</feature>
<evidence type="ECO:0000313" key="3">
    <source>
        <dbReference type="Proteomes" id="UP000287033"/>
    </source>
</evidence>
<name>A0A401TJ33_CHIPU</name>
<evidence type="ECO:0000256" key="1">
    <source>
        <dbReference type="SAM" id="MobiDB-lite"/>
    </source>
</evidence>
<evidence type="ECO:0000313" key="2">
    <source>
        <dbReference type="EMBL" id="GCC42662.1"/>
    </source>
</evidence>
<dbReference type="AlphaFoldDB" id="A0A401TJ33"/>
<sequence>MDGLGRRVFAPVIQLSQAGSYGPCRPHLEVTPRERARTEAEVTAYGGFRSLGAEPPDTKPRVEQARRGDVRFALAETAPAYDRKRRKAEEARPYPGHSVIAPLGRQGPGGGGLLVNPSSAAEPCPSPRAVPTSVTNVLRPVSSSGGTLPSSSSSSGLGLLYAPGQGDRKVPAAPQPVGYSPGETLVTGLVVSSPSVQPPVCVSAQPATTTTSSSSGLVLPQQPSLQFITQTPPAAVAAAPQNGALPLGIIQPQPQAQAQAQAQQQLKPATIAQLQYILPGLPPQLQLSPAGKVAPPQCGAGPASIHFTLPPSANGKLLAASSTTSHSIPIIQATPIVNPGGGQK</sequence>
<dbReference type="EMBL" id="BEZZ01086997">
    <property type="protein sequence ID" value="GCC42662.1"/>
    <property type="molecule type" value="Genomic_DNA"/>
</dbReference>
<reference evidence="2 3" key="1">
    <citation type="journal article" date="2018" name="Nat. Ecol. Evol.">
        <title>Shark genomes provide insights into elasmobranch evolution and the origin of vertebrates.</title>
        <authorList>
            <person name="Hara Y"/>
            <person name="Yamaguchi K"/>
            <person name="Onimaru K"/>
            <person name="Kadota M"/>
            <person name="Koyanagi M"/>
            <person name="Keeley SD"/>
            <person name="Tatsumi K"/>
            <person name="Tanaka K"/>
            <person name="Motone F"/>
            <person name="Kageyama Y"/>
            <person name="Nozu R"/>
            <person name="Adachi N"/>
            <person name="Nishimura O"/>
            <person name="Nakagawa R"/>
            <person name="Tanegashima C"/>
            <person name="Kiyatake I"/>
            <person name="Matsumoto R"/>
            <person name="Murakumo K"/>
            <person name="Nishida K"/>
            <person name="Terakita A"/>
            <person name="Kuratani S"/>
            <person name="Sato K"/>
            <person name="Hyodo S Kuraku.S."/>
        </authorList>
    </citation>
    <scope>NUCLEOTIDE SEQUENCE [LARGE SCALE GENOMIC DNA]</scope>
</reference>
<feature type="compositionally biased region" description="Low complexity" evidence="1">
    <location>
        <begin position="142"/>
        <end position="160"/>
    </location>
</feature>
<proteinExistence type="predicted"/>
<comment type="caution">
    <text evidence="2">The sequence shown here is derived from an EMBL/GenBank/DDBJ whole genome shotgun (WGS) entry which is preliminary data.</text>
</comment>
<gene>
    <name evidence="2" type="ORF">chiPu_0026772</name>
</gene>
<feature type="non-terminal residue" evidence="2">
    <location>
        <position position="344"/>
    </location>
</feature>
<accession>A0A401TJ33</accession>